<keyword evidence="3" id="KW-0808">Transferase</keyword>
<dbReference type="Proteomes" id="UP000323000">
    <property type="component" value="Chromosome 12"/>
</dbReference>
<name>A0A5C7GWN3_9ROSI</name>
<dbReference type="GO" id="GO:0080043">
    <property type="term" value="F:quercetin 3-O-glucosyltransferase activity"/>
    <property type="evidence" value="ECO:0007669"/>
    <property type="project" value="TreeGrafter"/>
</dbReference>
<dbReference type="Pfam" id="PF00201">
    <property type="entry name" value="UDPGT"/>
    <property type="match status" value="1"/>
</dbReference>
<reference evidence="5" key="1">
    <citation type="journal article" date="2019" name="Gigascience">
        <title>De novo genome assembly of the endangered Acer yangbiense, a plant species with extremely small populations endemic to Yunnan Province, China.</title>
        <authorList>
            <person name="Yang J."/>
            <person name="Wariss H.M."/>
            <person name="Tao L."/>
            <person name="Zhang R."/>
            <person name="Yun Q."/>
            <person name="Hollingsworth P."/>
            <person name="Dao Z."/>
            <person name="Luo G."/>
            <person name="Guo H."/>
            <person name="Ma Y."/>
            <person name="Sun W."/>
        </authorList>
    </citation>
    <scope>NUCLEOTIDE SEQUENCE [LARGE SCALE GENOMIC DNA]</scope>
    <source>
        <strain evidence="5">cv. Malutang</strain>
    </source>
</reference>
<evidence type="ECO:0000313" key="5">
    <source>
        <dbReference type="Proteomes" id="UP000323000"/>
    </source>
</evidence>
<sequence length="558" mass="61944">MLRVMPGHLKNLINKVNQSNDCEQIKCVLADTSVEWVLEVAKKMGIPGTAVTPAGPGGVALSLHIPKLIEAGIIDTNGEYSILELKLQQAKVWPLGPSEVMGGRQPHVLVIPYPAQGHVMPLMKLSMKIAKHGVKVTFVITEFIEAKIMASMPEKAWWSQIIRFVSIPDGLEGEDDRKDAAKTRETMLKVMPKHLKNLIDKVNQSNDCEQIKCVLADTSVGWALEVAKKMRIPGTAVTPAGPGGVALSLHIPKLIEAGIIDTNGTPMSDELISLSKETLAWKVNELTWSCPTDPKFQKVIFEYASSTIQTYRNSNWVLCNSFNELDPWACDLVPNMLTIGPLLASNHSGHLAGNFWPEDSTCLSWLDKQAKGSVIYVSFGSIAKLNQQQFHELALGLESLDKPFLWVVRKNLVQVSNAEFPEGFTQRVASRGKVVEWAPQEKVLSHPSVACFLSHCGWNSTIEGVSMGVPFLCWPYFADQFHNRSYICDAWKVGLELIPDNNGIITRHELETKIKTLLIDDSIKANVLKLKEMARNNLAQGGYSFQNFQTFIAQIFNY</sequence>
<accession>A0A5C7GWN3</accession>
<dbReference type="Gene3D" id="3.40.50.2000">
    <property type="entry name" value="Glycogen Phosphorylase B"/>
    <property type="match status" value="3"/>
</dbReference>
<evidence type="ECO:0000256" key="1">
    <source>
        <dbReference type="ARBA" id="ARBA00009995"/>
    </source>
</evidence>
<organism evidence="4 5">
    <name type="scientific">Acer yangbiense</name>
    <dbReference type="NCBI Taxonomy" id="1000413"/>
    <lineage>
        <taxon>Eukaryota</taxon>
        <taxon>Viridiplantae</taxon>
        <taxon>Streptophyta</taxon>
        <taxon>Embryophyta</taxon>
        <taxon>Tracheophyta</taxon>
        <taxon>Spermatophyta</taxon>
        <taxon>Magnoliopsida</taxon>
        <taxon>eudicotyledons</taxon>
        <taxon>Gunneridae</taxon>
        <taxon>Pentapetalae</taxon>
        <taxon>rosids</taxon>
        <taxon>malvids</taxon>
        <taxon>Sapindales</taxon>
        <taxon>Sapindaceae</taxon>
        <taxon>Hippocastanoideae</taxon>
        <taxon>Acereae</taxon>
        <taxon>Acer</taxon>
    </lineage>
</organism>
<comment type="caution">
    <text evidence="4">The sequence shown here is derived from an EMBL/GenBank/DDBJ whole genome shotgun (WGS) entry which is preliminary data.</text>
</comment>
<gene>
    <name evidence="4" type="ORF">EZV62_024814</name>
</gene>
<evidence type="ECO:0000256" key="3">
    <source>
        <dbReference type="ARBA" id="ARBA00022679"/>
    </source>
</evidence>
<dbReference type="AlphaFoldDB" id="A0A5C7GWN3"/>
<dbReference type="GO" id="GO:0080044">
    <property type="term" value="F:quercetin 7-O-glucosyltransferase activity"/>
    <property type="evidence" value="ECO:0007669"/>
    <property type="project" value="TreeGrafter"/>
</dbReference>
<dbReference type="InterPro" id="IPR002213">
    <property type="entry name" value="UDP_glucos_trans"/>
</dbReference>
<dbReference type="FunFam" id="3.40.50.2000:FF:000108">
    <property type="entry name" value="UDP-glycosyltransferase 83A1"/>
    <property type="match status" value="1"/>
</dbReference>
<dbReference type="OrthoDB" id="5835829at2759"/>
<protein>
    <submittedName>
        <fullName evidence="4">Uncharacterized protein</fullName>
    </submittedName>
</protein>
<dbReference type="PANTHER" id="PTHR11926">
    <property type="entry name" value="GLUCOSYL/GLUCURONOSYL TRANSFERASES"/>
    <property type="match status" value="1"/>
</dbReference>
<dbReference type="CDD" id="cd03784">
    <property type="entry name" value="GT1_Gtf-like"/>
    <property type="match status" value="1"/>
</dbReference>
<dbReference type="SUPFAM" id="SSF53756">
    <property type="entry name" value="UDP-Glycosyltransferase/glycogen phosphorylase"/>
    <property type="match status" value="2"/>
</dbReference>
<evidence type="ECO:0000313" key="4">
    <source>
        <dbReference type="EMBL" id="TXG48939.1"/>
    </source>
</evidence>
<dbReference type="FunFam" id="3.40.50.2000:FF:000061">
    <property type="entry name" value="UDP-glycosyltransferase 83A1"/>
    <property type="match status" value="1"/>
</dbReference>
<dbReference type="EMBL" id="VAHF01000012">
    <property type="protein sequence ID" value="TXG48939.1"/>
    <property type="molecule type" value="Genomic_DNA"/>
</dbReference>
<evidence type="ECO:0000256" key="2">
    <source>
        <dbReference type="ARBA" id="ARBA00022676"/>
    </source>
</evidence>
<comment type="similarity">
    <text evidence="1">Belongs to the UDP-glycosyltransferase family.</text>
</comment>
<proteinExistence type="inferred from homology"/>
<keyword evidence="5" id="KW-1185">Reference proteome</keyword>
<dbReference type="PANTHER" id="PTHR11926:SF1412">
    <property type="entry name" value="UDP-GLYCOSYLTRANSFERASE 83A1-LIKE"/>
    <property type="match status" value="1"/>
</dbReference>
<keyword evidence="2" id="KW-0328">Glycosyltransferase</keyword>